<sequence>MISFDRKNQSSFFGSACKNLVISDERKNRAGKKRKVACCKESGEDYDLFLRSFCGPFPICFLFYGKNPLTKL</sequence>
<evidence type="ECO:0000313" key="4">
    <source>
        <dbReference type="Proteomes" id="UP000232188"/>
    </source>
</evidence>
<comment type="caution">
    <text evidence="1">The sequence shown here is derived from an EMBL/GenBank/DDBJ whole genome shotgun (WGS) entry which is preliminary data.</text>
</comment>
<reference evidence="3 4" key="1">
    <citation type="submission" date="2017-07" db="EMBL/GenBank/DDBJ databases">
        <title>Leptospira spp. isolated from tropical soils.</title>
        <authorList>
            <person name="Thibeaux R."/>
            <person name="Iraola G."/>
            <person name="Ferres I."/>
            <person name="Bierque E."/>
            <person name="Girault D."/>
            <person name="Soupe-Gilbert M.-E."/>
            <person name="Picardeau M."/>
            <person name="Goarant C."/>
        </authorList>
    </citation>
    <scope>NUCLEOTIDE SEQUENCE [LARGE SCALE GENOMIC DNA]</scope>
    <source>
        <strain evidence="1 4">FH2-B-C1</strain>
        <strain evidence="2 3">FH2-B-D1</strain>
    </source>
</reference>
<protein>
    <submittedName>
        <fullName evidence="1">Uncharacterized protein</fullName>
    </submittedName>
</protein>
<dbReference type="AlphaFoldDB" id="A0A2M9YIL5"/>
<accession>A0A2M9YIL5</accession>
<evidence type="ECO:0000313" key="3">
    <source>
        <dbReference type="Proteomes" id="UP000232149"/>
    </source>
</evidence>
<keyword evidence="3" id="KW-1185">Reference proteome</keyword>
<evidence type="ECO:0000313" key="2">
    <source>
        <dbReference type="EMBL" id="PJZ60430.1"/>
    </source>
</evidence>
<dbReference type="EMBL" id="NPDV01000026">
    <property type="protein sequence ID" value="PJZ51368.1"/>
    <property type="molecule type" value="Genomic_DNA"/>
</dbReference>
<gene>
    <name evidence="2" type="ORF">CH376_18430</name>
    <name evidence="1" type="ORF">CH380_20425</name>
</gene>
<dbReference type="Proteomes" id="UP000232188">
    <property type="component" value="Unassembled WGS sequence"/>
</dbReference>
<proteinExistence type="predicted"/>
<dbReference type="EMBL" id="NPDU01000062">
    <property type="protein sequence ID" value="PJZ60430.1"/>
    <property type="molecule type" value="Genomic_DNA"/>
</dbReference>
<dbReference type="Proteomes" id="UP000232149">
    <property type="component" value="Unassembled WGS sequence"/>
</dbReference>
<name>A0A2M9YIL5_9LEPT</name>
<organism evidence="1 4">
    <name type="scientific">Leptospira adleri</name>
    <dbReference type="NCBI Taxonomy" id="2023186"/>
    <lineage>
        <taxon>Bacteria</taxon>
        <taxon>Pseudomonadati</taxon>
        <taxon>Spirochaetota</taxon>
        <taxon>Spirochaetia</taxon>
        <taxon>Leptospirales</taxon>
        <taxon>Leptospiraceae</taxon>
        <taxon>Leptospira</taxon>
    </lineage>
</organism>
<evidence type="ECO:0000313" key="1">
    <source>
        <dbReference type="EMBL" id="PJZ51368.1"/>
    </source>
</evidence>